<dbReference type="InterPro" id="IPR002656">
    <property type="entry name" value="Acyl_transf_3_dom"/>
</dbReference>
<dbReference type="KEGG" id="dbk:DGMP_36000"/>
<evidence type="ECO:0000313" key="4">
    <source>
        <dbReference type="Proteomes" id="UP000826725"/>
    </source>
</evidence>
<keyword evidence="1" id="KW-0812">Transmembrane</keyword>
<feature type="transmembrane region" description="Helical" evidence="1">
    <location>
        <begin position="36"/>
        <end position="57"/>
    </location>
</feature>
<dbReference type="GO" id="GO:0016747">
    <property type="term" value="F:acyltransferase activity, transferring groups other than amino-acyl groups"/>
    <property type="evidence" value="ECO:0007669"/>
    <property type="project" value="InterPro"/>
</dbReference>
<feature type="transmembrane region" description="Helical" evidence="1">
    <location>
        <begin position="136"/>
        <end position="153"/>
    </location>
</feature>
<dbReference type="PANTHER" id="PTHR23028">
    <property type="entry name" value="ACETYLTRANSFERASE"/>
    <property type="match status" value="1"/>
</dbReference>
<keyword evidence="3" id="KW-0012">Acyltransferase</keyword>
<accession>A0A8D5FJR9</accession>
<gene>
    <name evidence="3" type="ORF">DGMP_36000</name>
</gene>
<dbReference type="InterPro" id="IPR050879">
    <property type="entry name" value="Acyltransferase_3"/>
</dbReference>
<keyword evidence="4" id="KW-1185">Reference proteome</keyword>
<dbReference type="Proteomes" id="UP000826725">
    <property type="component" value="Chromosome"/>
</dbReference>
<feature type="transmembrane region" description="Helical" evidence="1">
    <location>
        <begin position="232"/>
        <end position="251"/>
    </location>
</feature>
<evidence type="ECO:0000256" key="1">
    <source>
        <dbReference type="SAM" id="Phobius"/>
    </source>
</evidence>
<dbReference type="EMBL" id="AP024086">
    <property type="protein sequence ID" value="BCL62907.1"/>
    <property type="molecule type" value="Genomic_DNA"/>
</dbReference>
<evidence type="ECO:0000259" key="2">
    <source>
        <dbReference type="Pfam" id="PF01757"/>
    </source>
</evidence>
<dbReference type="AlphaFoldDB" id="A0A8D5FJR9"/>
<sequence>MVGVALFFCLSGYLLCLPFAGEGSRIVSAEYMKNYFARRFCRILPMYYFVLTAGYFYSQRYEDYFRSLLFLQGNSILWTVLQEIHFYTLLPLIFMIHHFIFRGRLTGILIFLGGVGFAYNHNWLPIHTMYGMEHTMPLYLGVFLVGIMMGYFYQKWDRIKYKDILSLLGHPGVILIMFVLAVSLPELRNFIVGHRVVESWVLEGIYPYLTGCLILGLSITERNRVQKFFSHSWLRAVGLISYSVYLLHPVFLDLVKYIFLVYLNIQPNGVVKFLFTLVLVIPASVMTYTYIERPFIRRAPVKLQSTESQPIV</sequence>
<organism evidence="3 4">
    <name type="scientific">Desulfomarina profundi</name>
    <dbReference type="NCBI Taxonomy" id="2772557"/>
    <lineage>
        <taxon>Bacteria</taxon>
        <taxon>Pseudomonadati</taxon>
        <taxon>Thermodesulfobacteriota</taxon>
        <taxon>Desulfobulbia</taxon>
        <taxon>Desulfobulbales</taxon>
        <taxon>Desulfobulbaceae</taxon>
        <taxon>Desulfomarina</taxon>
    </lineage>
</organism>
<feature type="transmembrane region" description="Helical" evidence="1">
    <location>
        <begin position="105"/>
        <end position="124"/>
    </location>
</feature>
<keyword evidence="1" id="KW-1133">Transmembrane helix</keyword>
<dbReference type="GO" id="GO:0000271">
    <property type="term" value="P:polysaccharide biosynthetic process"/>
    <property type="evidence" value="ECO:0007669"/>
    <property type="project" value="TreeGrafter"/>
</dbReference>
<evidence type="ECO:0000313" key="3">
    <source>
        <dbReference type="EMBL" id="BCL62907.1"/>
    </source>
</evidence>
<dbReference type="PANTHER" id="PTHR23028:SF53">
    <property type="entry name" value="ACYL_TRANSF_3 DOMAIN-CONTAINING PROTEIN"/>
    <property type="match status" value="1"/>
</dbReference>
<feature type="domain" description="Acyltransferase 3" evidence="2">
    <location>
        <begin position="2"/>
        <end position="288"/>
    </location>
</feature>
<dbReference type="GO" id="GO:0016020">
    <property type="term" value="C:membrane"/>
    <property type="evidence" value="ECO:0007669"/>
    <property type="project" value="TreeGrafter"/>
</dbReference>
<name>A0A8D5FJR9_9BACT</name>
<feature type="transmembrane region" description="Helical" evidence="1">
    <location>
        <begin position="165"/>
        <end position="184"/>
    </location>
</feature>
<protein>
    <submittedName>
        <fullName evidence="3">Acyltransferase</fullName>
    </submittedName>
</protein>
<feature type="transmembrane region" description="Helical" evidence="1">
    <location>
        <begin position="204"/>
        <end position="220"/>
    </location>
</feature>
<keyword evidence="3" id="KW-0808">Transferase</keyword>
<keyword evidence="1" id="KW-0472">Membrane</keyword>
<dbReference type="Pfam" id="PF01757">
    <property type="entry name" value="Acyl_transf_3"/>
    <property type="match status" value="1"/>
</dbReference>
<reference evidence="3" key="1">
    <citation type="submission" date="2020-09" db="EMBL/GenBank/DDBJ databases">
        <title>Desulfogranum mesoprofundum gen. nov., sp. nov., a novel mesophilic, sulfate-reducing chemolithoautotroph isolated from a deep-sea hydrothermal vent chimney in the Suiyo Seamount.</title>
        <authorList>
            <person name="Hashimoto Y."/>
            <person name="Nakagawa S."/>
        </authorList>
    </citation>
    <scope>NUCLEOTIDE SEQUENCE</scope>
    <source>
        <strain evidence="3">KT2</strain>
    </source>
</reference>
<feature type="transmembrane region" description="Helical" evidence="1">
    <location>
        <begin position="271"/>
        <end position="291"/>
    </location>
</feature>
<proteinExistence type="predicted"/>